<dbReference type="GO" id="GO:0004342">
    <property type="term" value="F:glucosamine-6-phosphate deaminase activity"/>
    <property type="evidence" value="ECO:0007669"/>
    <property type="project" value="InterPro"/>
</dbReference>
<sequence>MTVEKPIKEVKSGSLKVGVYPSRPGMGGAAAAYVTDTLESLLKTKEEVRIVVGSAPSQDEFFAALTSAANRDKVDWGRVVVFHMDEYIGLSASHDQSFRNYQYEHFLKHVSVKAFHEIRGETPDAKAECERLNGLLGEAPIDLVCLGFGENGHLAFNDPPADFSEQQWAKVVQLDQTCRQQQVNDGCFASIDEVPTHAITLTLKVFSTAGVLSGVIPAKTKAAAVKAAVEGPIGGHCPATLCRQHPNARLFLDLDSASLLKL</sequence>
<dbReference type="InterPro" id="IPR037171">
    <property type="entry name" value="NagB/RpiA_transferase-like"/>
</dbReference>
<dbReference type="PANTHER" id="PTHR11280:SF6">
    <property type="entry name" value="GLUCOSAMINE-6-PHOSPHATE ISOMERASE NAGB"/>
    <property type="match status" value="1"/>
</dbReference>
<dbReference type="GO" id="GO:0042802">
    <property type="term" value="F:identical protein binding"/>
    <property type="evidence" value="ECO:0007669"/>
    <property type="project" value="TreeGrafter"/>
</dbReference>
<dbReference type="AlphaFoldDB" id="A0A927IFP9"/>
<dbReference type="GO" id="GO:0005737">
    <property type="term" value="C:cytoplasm"/>
    <property type="evidence" value="ECO:0007669"/>
    <property type="project" value="TreeGrafter"/>
</dbReference>
<dbReference type="RefSeq" id="WP_191615015.1">
    <property type="nucleotide sequence ID" value="NZ_JACYFG010000002.1"/>
</dbReference>
<dbReference type="PANTHER" id="PTHR11280">
    <property type="entry name" value="GLUCOSAMINE-6-PHOSPHATE ISOMERASE"/>
    <property type="match status" value="1"/>
</dbReference>
<reference evidence="2" key="1">
    <citation type="submission" date="2020-09" db="EMBL/GenBank/DDBJ databases">
        <title>Pelagicoccus enzymogenes sp. nov. with an EPS production, isolated from marine sediment.</title>
        <authorList>
            <person name="Feng X."/>
        </authorList>
    </citation>
    <scope>NUCLEOTIDE SEQUENCE</scope>
    <source>
        <strain evidence="2">NFK12</strain>
    </source>
</reference>
<dbReference type="GO" id="GO:0019262">
    <property type="term" value="P:N-acetylneuraminate catabolic process"/>
    <property type="evidence" value="ECO:0007669"/>
    <property type="project" value="TreeGrafter"/>
</dbReference>
<gene>
    <name evidence="2" type="ORF">IEN85_00050</name>
</gene>
<dbReference type="GO" id="GO:0006046">
    <property type="term" value="P:N-acetylglucosamine catabolic process"/>
    <property type="evidence" value="ECO:0007669"/>
    <property type="project" value="TreeGrafter"/>
</dbReference>
<evidence type="ECO:0000259" key="1">
    <source>
        <dbReference type="Pfam" id="PF01182"/>
    </source>
</evidence>
<dbReference type="Pfam" id="PF01182">
    <property type="entry name" value="Glucosamine_iso"/>
    <property type="match status" value="1"/>
</dbReference>
<dbReference type="InterPro" id="IPR006148">
    <property type="entry name" value="Glc/Gal-6P_isomerase"/>
</dbReference>
<accession>A0A927IFP9</accession>
<dbReference type="InterPro" id="IPR004547">
    <property type="entry name" value="Glucosamine6P_isomerase"/>
</dbReference>
<organism evidence="2 3">
    <name type="scientific">Pelagicoccus enzymogenes</name>
    <dbReference type="NCBI Taxonomy" id="2773457"/>
    <lineage>
        <taxon>Bacteria</taxon>
        <taxon>Pseudomonadati</taxon>
        <taxon>Verrucomicrobiota</taxon>
        <taxon>Opitutia</taxon>
        <taxon>Puniceicoccales</taxon>
        <taxon>Pelagicoccaceae</taxon>
        <taxon>Pelagicoccus</taxon>
    </lineage>
</organism>
<dbReference type="GO" id="GO:0006043">
    <property type="term" value="P:glucosamine catabolic process"/>
    <property type="evidence" value="ECO:0007669"/>
    <property type="project" value="TreeGrafter"/>
</dbReference>
<comment type="caution">
    <text evidence="2">The sequence shown here is derived from an EMBL/GenBank/DDBJ whole genome shotgun (WGS) entry which is preliminary data.</text>
</comment>
<dbReference type="GO" id="GO:0005975">
    <property type="term" value="P:carbohydrate metabolic process"/>
    <property type="evidence" value="ECO:0007669"/>
    <property type="project" value="InterPro"/>
</dbReference>
<keyword evidence="3" id="KW-1185">Reference proteome</keyword>
<dbReference type="SUPFAM" id="SSF100950">
    <property type="entry name" value="NagB/RpiA/CoA transferase-like"/>
    <property type="match status" value="1"/>
</dbReference>
<feature type="domain" description="Glucosamine/galactosamine-6-phosphate isomerase" evidence="1">
    <location>
        <begin position="28"/>
        <end position="244"/>
    </location>
</feature>
<dbReference type="EMBL" id="JACYFG010000002">
    <property type="protein sequence ID" value="MBD5777883.1"/>
    <property type="molecule type" value="Genomic_DNA"/>
</dbReference>
<name>A0A927IFP9_9BACT</name>
<dbReference type="Proteomes" id="UP000622317">
    <property type="component" value="Unassembled WGS sequence"/>
</dbReference>
<evidence type="ECO:0000313" key="3">
    <source>
        <dbReference type="Proteomes" id="UP000622317"/>
    </source>
</evidence>
<dbReference type="Gene3D" id="3.40.50.1360">
    <property type="match status" value="1"/>
</dbReference>
<evidence type="ECO:0000313" key="2">
    <source>
        <dbReference type="EMBL" id="MBD5777883.1"/>
    </source>
</evidence>
<proteinExistence type="predicted"/>
<protein>
    <submittedName>
        <fullName evidence="2">6-phosphogluconolactonase</fullName>
    </submittedName>
</protein>